<dbReference type="InterPro" id="IPR036942">
    <property type="entry name" value="Beta-barrel_TonB_sf"/>
</dbReference>
<evidence type="ECO:0000256" key="7">
    <source>
        <dbReference type="SAM" id="SignalP"/>
    </source>
</evidence>
<keyword evidence="6" id="KW-0998">Cell outer membrane</keyword>
<evidence type="ECO:0000256" key="1">
    <source>
        <dbReference type="ARBA" id="ARBA00004571"/>
    </source>
</evidence>
<feature type="domain" description="TonB-dependent transporter Oar-like beta-barrel" evidence="8">
    <location>
        <begin position="247"/>
        <end position="1067"/>
    </location>
</feature>
<keyword evidence="5" id="KW-0472">Membrane</keyword>
<reference evidence="9 10" key="1">
    <citation type="submission" date="2019-07" db="EMBL/GenBank/DDBJ databases">
        <title>Genomic Encyclopedia of Archaeal and Bacterial Type Strains, Phase II (KMG-II): from individual species to whole genera.</title>
        <authorList>
            <person name="Goeker M."/>
        </authorList>
    </citation>
    <scope>NUCLEOTIDE SEQUENCE [LARGE SCALE GENOMIC DNA]</scope>
    <source>
        <strain evidence="9 10">DSM 18850</strain>
    </source>
</reference>
<evidence type="ECO:0000313" key="9">
    <source>
        <dbReference type="EMBL" id="TYP96514.1"/>
    </source>
</evidence>
<keyword evidence="7" id="KW-0732">Signal</keyword>
<dbReference type="GO" id="GO:0004180">
    <property type="term" value="F:carboxypeptidase activity"/>
    <property type="evidence" value="ECO:0007669"/>
    <property type="project" value="UniProtKB-KW"/>
</dbReference>
<comment type="caution">
    <text evidence="9">The sequence shown here is derived from an EMBL/GenBank/DDBJ whole genome shotgun (WGS) entry which is preliminary data.</text>
</comment>
<keyword evidence="2" id="KW-0813">Transport</keyword>
<feature type="signal peptide" evidence="7">
    <location>
        <begin position="1"/>
        <end position="36"/>
    </location>
</feature>
<sequence length="1147" mass="125976">MIPNFAVLILRHQKLSMKKSLLFFALVLASYGTIQAQVTTSSMTGVVTQSTGHATAGATIKATHLPSGTVYSGSANVAGRFNLANMRVGGPYRVEVTYVGQDPVVYDDLYLQLGQPFVLNPVFGENATALEDVVVTGRANRGQKTGASTSVGQKQLQELPQISRSVTEFMRLTPQANGNSFAGRDARYNNLQIDGANFNNGFGLSSNPLPGGNSQPISLDAIEAISVNIAPFDVTQSGFTGAGINAVTKSGTNKVTGTAYYFLQNQNLQGRKIEDVTLEKVDAARRNYGFSLGGPIVKDKLFLFVNAEREEATGGNASGSNLWRPSENGVAVPAENIARTTRADLEAVRNHLINQWGWDPGRYEGYANEAKESSTKFLARLDWNINDMHKLAIRYNQVIGESMQVANGNSGPYPRSQTNRVSQNSITFENGNYGVKNVVRSLTAELNSNFSSRLSNQFLATYTRIQDTRTTPNSQLFPFVDIGDGTHSNNSSPHSNYMSFGTELFSYNNDVVNNNYSFINNLNLQADKHNFTFGAAFEIQNFGNSYTRMGTSYYRYASVEDFLSTGGPNERAPIMFGLTYPYEGQDTYARINFGLASLYAQDRWSATENLTVTYGIRAELPIYMNKLTPNPSINELRLLDVNGMPRNYDSGLWPKSRLLVSPRLGINYDVFGDRSLVLRGGTGFFSGRVPFVWLTNMPTNAGVLQNTIEPGSYNDVTGWIGNIRFNPDPYYHLNNVPNGAESVFIRQPRDGAPSSFALVDRNFRMPMVWRTSIGADYQIPNTPLVLTGDFLYTKDINAVFQFGANRATPNTFLDYGASDEAGDYGDNRIFYPTGVQRYNSAIGANNATVLTNTNVKGHAVSATLGVSVPNYQGFSGSLFYTYSDAREVSANAGSSASSAWGGSANVNGPNDQILHPSAFATPHRLVANLSYRVEYANSLATTVGVFYNGAHQGRFSYVYYSDINRDGINNDLIYLPKDLGTLNFVDRPNADGTVAYTAAEQREALQAFVNENGLSKYQGKYLPRNGFLMPWLNRFDLRVLQDIYKNIGPRRHTLQLSLDLENFGNLLNKNWGIASRLNNGQLLYGNHVVPGTNSQGQPVLNTSTTPATGIPTFNMNVIDGALPVTPFQNVSSLSTTWRMQIGVRYIF</sequence>
<evidence type="ECO:0000259" key="8">
    <source>
        <dbReference type="Pfam" id="PF25183"/>
    </source>
</evidence>
<gene>
    <name evidence="9" type="ORF">BC792_1051</name>
</gene>
<evidence type="ECO:0000256" key="2">
    <source>
        <dbReference type="ARBA" id="ARBA00022448"/>
    </source>
</evidence>
<dbReference type="SUPFAM" id="SSF56935">
    <property type="entry name" value="Porins"/>
    <property type="match status" value="1"/>
</dbReference>
<feature type="chain" id="PRO_5024466504" evidence="7">
    <location>
        <begin position="37"/>
        <end position="1147"/>
    </location>
</feature>
<dbReference type="SUPFAM" id="SSF49452">
    <property type="entry name" value="Starch-binding domain-like"/>
    <property type="match status" value="1"/>
</dbReference>
<dbReference type="InterPro" id="IPR039426">
    <property type="entry name" value="TonB-dep_rcpt-like"/>
</dbReference>
<evidence type="ECO:0000313" key="10">
    <source>
        <dbReference type="Proteomes" id="UP000325105"/>
    </source>
</evidence>
<keyword evidence="3" id="KW-1134">Transmembrane beta strand</keyword>
<evidence type="ECO:0000256" key="3">
    <source>
        <dbReference type="ARBA" id="ARBA00022452"/>
    </source>
</evidence>
<keyword evidence="10" id="KW-1185">Reference proteome</keyword>
<dbReference type="GO" id="GO:0030246">
    <property type="term" value="F:carbohydrate binding"/>
    <property type="evidence" value="ECO:0007669"/>
    <property type="project" value="InterPro"/>
</dbReference>
<dbReference type="Pfam" id="PF13620">
    <property type="entry name" value="CarboxypepD_reg"/>
    <property type="match status" value="1"/>
</dbReference>
<evidence type="ECO:0000256" key="5">
    <source>
        <dbReference type="ARBA" id="ARBA00023136"/>
    </source>
</evidence>
<dbReference type="InterPro" id="IPR013784">
    <property type="entry name" value="Carb-bd-like_fold"/>
</dbReference>
<dbReference type="Pfam" id="PF25183">
    <property type="entry name" value="OMP_b-brl_4"/>
    <property type="match status" value="1"/>
</dbReference>
<dbReference type="Gene3D" id="2.40.170.20">
    <property type="entry name" value="TonB-dependent receptor, beta-barrel domain"/>
    <property type="match status" value="1"/>
</dbReference>
<keyword evidence="9" id="KW-0378">Hydrolase</keyword>
<keyword evidence="9" id="KW-0121">Carboxypeptidase</keyword>
<evidence type="ECO:0000256" key="6">
    <source>
        <dbReference type="ARBA" id="ARBA00023237"/>
    </source>
</evidence>
<organism evidence="9 10">
    <name type="scientific">Sphingobacterium allocomposti</name>
    <dbReference type="NCBI Taxonomy" id="415956"/>
    <lineage>
        <taxon>Bacteria</taxon>
        <taxon>Pseudomonadati</taxon>
        <taxon>Bacteroidota</taxon>
        <taxon>Sphingobacteriia</taxon>
        <taxon>Sphingobacteriales</taxon>
        <taxon>Sphingobacteriaceae</taxon>
        <taxon>Sphingobacterium</taxon>
    </lineage>
</organism>
<keyword evidence="9" id="KW-0645">Protease</keyword>
<comment type="subcellular location">
    <subcellularLocation>
        <location evidence="1">Cell outer membrane</location>
        <topology evidence="1">Multi-pass membrane protein</topology>
    </subcellularLocation>
</comment>
<dbReference type="AlphaFoldDB" id="A0A5S5DLJ6"/>
<proteinExistence type="predicted"/>
<dbReference type="InterPro" id="IPR057601">
    <property type="entry name" value="Oar-like_b-barrel"/>
</dbReference>
<dbReference type="Proteomes" id="UP000325105">
    <property type="component" value="Unassembled WGS sequence"/>
</dbReference>
<dbReference type="GO" id="GO:0015344">
    <property type="term" value="F:siderophore uptake transmembrane transporter activity"/>
    <property type="evidence" value="ECO:0007669"/>
    <property type="project" value="TreeGrafter"/>
</dbReference>
<evidence type="ECO:0000256" key="4">
    <source>
        <dbReference type="ARBA" id="ARBA00022692"/>
    </source>
</evidence>
<dbReference type="GO" id="GO:0044718">
    <property type="term" value="P:siderophore transmembrane transport"/>
    <property type="evidence" value="ECO:0007669"/>
    <property type="project" value="TreeGrafter"/>
</dbReference>
<protein>
    <submittedName>
        <fullName evidence="9">Carboxypeptidase family protein</fullName>
    </submittedName>
</protein>
<name>A0A5S5DLJ6_9SPHI</name>
<keyword evidence="4" id="KW-0812">Transmembrane</keyword>
<dbReference type="PANTHER" id="PTHR30069">
    <property type="entry name" value="TONB-DEPENDENT OUTER MEMBRANE RECEPTOR"/>
    <property type="match status" value="1"/>
</dbReference>
<dbReference type="EMBL" id="VNHX01000005">
    <property type="protein sequence ID" value="TYP96514.1"/>
    <property type="molecule type" value="Genomic_DNA"/>
</dbReference>
<dbReference type="PANTHER" id="PTHR30069:SF46">
    <property type="entry name" value="OAR PROTEIN"/>
    <property type="match status" value="1"/>
</dbReference>
<dbReference type="GO" id="GO:0009279">
    <property type="term" value="C:cell outer membrane"/>
    <property type="evidence" value="ECO:0007669"/>
    <property type="project" value="UniProtKB-SubCell"/>
</dbReference>
<accession>A0A5S5DLJ6</accession>